<reference evidence="2" key="1">
    <citation type="journal article" date="2017" name="Environ. Microbiol. Rep.">
        <title>Genetic Diversity of Marine Anaerobic Ammonium-Oxidizing Bacteria as Revealed by Genomic and Proteomic Analyses of 'Candidatus Scalindua japonica'.</title>
        <authorList>
            <person name="Oshiki M."/>
            <person name="Mizuto K."/>
            <person name="Kimura Z."/>
            <person name="Kindaichi T."/>
            <person name="Satoh H."/>
            <person name="Okabe S."/>
        </authorList>
    </citation>
    <scope>NUCLEOTIDE SEQUENCE [LARGE SCALE GENOMIC DNA]</scope>
    <source>
        <strain evidence="2">husup-a2</strain>
    </source>
</reference>
<accession>A0A286TZV5</accession>
<dbReference type="Proteomes" id="UP000218542">
    <property type="component" value="Unassembled WGS sequence"/>
</dbReference>
<organism evidence="1 2">
    <name type="scientific">Candidatus Scalindua japonica</name>
    <dbReference type="NCBI Taxonomy" id="1284222"/>
    <lineage>
        <taxon>Bacteria</taxon>
        <taxon>Pseudomonadati</taxon>
        <taxon>Planctomycetota</taxon>
        <taxon>Candidatus Brocadiia</taxon>
        <taxon>Candidatus Brocadiales</taxon>
        <taxon>Candidatus Scalinduaceae</taxon>
        <taxon>Candidatus Scalindua</taxon>
    </lineage>
</organism>
<name>A0A286TZV5_9BACT</name>
<sequence>MTQLLEKAFKKASKLPEMEQNVIAKWLIDELESEKKWERLFAESEDLLEKLAEEALAEHAQGKTKPLDIDKL</sequence>
<comment type="caution">
    <text evidence="1">The sequence shown here is derived from an EMBL/GenBank/DDBJ whole genome shotgun (WGS) entry which is preliminary data.</text>
</comment>
<dbReference type="RefSeq" id="WP_096894813.1">
    <property type="nucleotide sequence ID" value="NZ_BAOS01000022.1"/>
</dbReference>
<dbReference type="OrthoDB" id="5772099at2"/>
<protein>
    <submittedName>
        <fullName evidence="1">TRAP-type C4-dicarboxylate transport system, periplasmic component</fullName>
    </submittedName>
</protein>
<dbReference type="EMBL" id="BAOS01000022">
    <property type="protein sequence ID" value="GAX61420.1"/>
    <property type="molecule type" value="Genomic_DNA"/>
</dbReference>
<evidence type="ECO:0000313" key="1">
    <source>
        <dbReference type="EMBL" id="GAX61420.1"/>
    </source>
</evidence>
<evidence type="ECO:0000313" key="2">
    <source>
        <dbReference type="Proteomes" id="UP000218542"/>
    </source>
</evidence>
<keyword evidence="2" id="KW-1185">Reference proteome</keyword>
<dbReference type="AlphaFoldDB" id="A0A286TZV5"/>
<proteinExistence type="predicted"/>
<gene>
    <name evidence="1" type="ORF">SCALIN_C22_0131</name>
</gene>